<proteinExistence type="predicted"/>
<keyword evidence="1 2" id="KW-0597">Phosphoprotein</keyword>
<feature type="modified residue" description="4-aspartylphosphate" evidence="2">
    <location>
        <position position="56"/>
    </location>
</feature>
<dbReference type="PANTHER" id="PTHR44591:SF3">
    <property type="entry name" value="RESPONSE REGULATORY DOMAIN-CONTAINING PROTEIN"/>
    <property type="match status" value="1"/>
</dbReference>
<dbReference type="InterPro" id="IPR001789">
    <property type="entry name" value="Sig_transdc_resp-reg_receiver"/>
</dbReference>
<evidence type="ECO:0000256" key="1">
    <source>
        <dbReference type="ARBA" id="ARBA00022553"/>
    </source>
</evidence>
<dbReference type="AlphaFoldDB" id="A0A7Y0Q7U2"/>
<sequence length="388" mass="44012">MNTYKKSVLIIDDDDQYLELLAESLEDKFNVSTATNLTQAQAQIDEHSKFDIALVDEHIGDELGSEWIKLCVEQERAATSFVLYSGLASEEAILKGLECGADDFLAKPISLLSLGQKLEKLSAYQDKIHDFESELTSKDRVINISMAQASKYGACMQLTSRLNQCFSFEEIRDEIFSFFYGMNLTGCIAFYPLQEKPLFFSSKNGFCSPVEIGVMELLKVKPRLYRFGTRTIFNHPLVSLLVLNLEEGAIDTDIYIDALASVIECIGARMAFITYKNSLVDVQEQIQLAVTKTKKMIEISKHHQQEVMNEIVQNMGMSFHVLDMNEEQESYLTNLVHTALKKHTQDDVNFLEVSQLLDDALGSVDRLKSLNQQQDKVEDEIDDEDELF</sequence>
<keyword evidence="5" id="KW-1185">Reference proteome</keyword>
<evidence type="ECO:0000256" key="2">
    <source>
        <dbReference type="PROSITE-ProRule" id="PRU00169"/>
    </source>
</evidence>
<dbReference type="SMART" id="SM00448">
    <property type="entry name" value="REC"/>
    <property type="match status" value="1"/>
</dbReference>
<name>A0A7Y0Q7U2_9GAMM</name>
<dbReference type="SUPFAM" id="SSF52172">
    <property type="entry name" value="CheY-like"/>
    <property type="match status" value="1"/>
</dbReference>
<dbReference type="GO" id="GO:0000160">
    <property type="term" value="P:phosphorelay signal transduction system"/>
    <property type="evidence" value="ECO:0007669"/>
    <property type="project" value="InterPro"/>
</dbReference>
<dbReference type="CDD" id="cd00156">
    <property type="entry name" value="REC"/>
    <property type="match status" value="1"/>
</dbReference>
<protein>
    <submittedName>
        <fullName evidence="4">Response regulator transcription factor</fullName>
    </submittedName>
</protein>
<dbReference type="EMBL" id="JABBXH010000002">
    <property type="protein sequence ID" value="NMP31385.1"/>
    <property type="molecule type" value="Genomic_DNA"/>
</dbReference>
<dbReference type="PANTHER" id="PTHR44591">
    <property type="entry name" value="STRESS RESPONSE REGULATOR PROTEIN 1"/>
    <property type="match status" value="1"/>
</dbReference>
<comment type="caution">
    <text evidence="4">The sequence shown here is derived from an EMBL/GenBank/DDBJ whole genome shotgun (WGS) entry which is preliminary data.</text>
</comment>
<dbReference type="RefSeq" id="WP_169074702.1">
    <property type="nucleotide sequence ID" value="NZ_JABBXH010000002.1"/>
</dbReference>
<organism evidence="4 5">
    <name type="scientific">Thalassotalea algicola</name>
    <dbReference type="NCBI Taxonomy" id="2716224"/>
    <lineage>
        <taxon>Bacteria</taxon>
        <taxon>Pseudomonadati</taxon>
        <taxon>Pseudomonadota</taxon>
        <taxon>Gammaproteobacteria</taxon>
        <taxon>Alteromonadales</taxon>
        <taxon>Colwelliaceae</taxon>
        <taxon>Thalassotalea</taxon>
    </lineage>
</organism>
<accession>A0A7Y0Q7U2</accession>
<dbReference type="PROSITE" id="PS50110">
    <property type="entry name" value="RESPONSE_REGULATORY"/>
    <property type="match status" value="1"/>
</dbReference>
<dbReference type="Pfam" id="PF00072">
    <property type="entry name" value="Response_reg"/>
    <property type="match status" value="1"/>
</dbReference>
<dbReference type="Proteomes" id="UP000568664">
    <property type="component" value="Unassembled WGS sequence"/>
</dbReference>
<evidence type="ECO:0000313" key="5">
    <source>
        <dbReference type="Proteomes" id="UP000568664"/>
    </source>
</evidence>
<feature type="domain" description="Response regulatory" evidence="3">
    <location>
        <begin position="7"/>
        <end position="122"/>
    </location>
</feature>
<evidence type="ECO:0000313" key="4">
    <source>
        <dbReference type="EMBL" id="NMP31385.1"/>
    </source>
</evidence>
<gene>
    <name evidence="4" type="ORF">HII17_07410</name>
</gene>
<dbReference type="Gene3D" id="3.40.50.2300">
    <property type="match status" value="1"/>
</dbReference>
<dbReference type="InterPro" id="IPR011006">
    <property type="entry name" value="CheY-like_superfamily"/>
</dbReference>
<dbReference type="InterPro" id="IPR050595">
    <property type="entry name" value="Bact_response_regulator"/>
</dbReference>
<evidence type="ECO:0000259" key="3">
    <source>
        <dbReference type="PROSITE" id="PS50110"/>
    </source>
</evidence>
<reference evidence="4 5" key="1">
    <citation type="submission" date="2020-04" db="EMBL/GenBank/DDBJ databases">
        <title>Thalassotalea sp. M1531, isolated from the surface of marine red alga.</title>
        <authorList>
            <person name="Pang L."/>
            <person name="Lu D.-C."/>
        </authorList>
    </citation>
    <scope>NUCLEOTIDE SEQUENCE [LARGE SCALE GENOMIC DNA]</scope>
    <source>
        <strain evidence="4 5">M1531</strain>
    </source>
</reference>